<accession>A0ABU0D754</accession>
<name>A0ABU0D754_9BACI</name>
<organism evidence="1 2">
    <name type="scientific">Lederbergia wuyishanensis</name>
    <dbReference type="NCBI Taxonomy" id="1347903"/>
    <lineage>
        <taxon>Bacteria</taxon>
        <taxon>Bacillati</taxon>
        <taxon>Bacillota</taxon>
        <taxon>Bacilli</taxon>
        <taxon>Bacillales</taxon>
        <taxon>Bacillaceae</taxon>
        <taxon>Lederbergia</taxon>
    </lineage>
</organism>
<protein>
    <submittedName>
        <fullName evidence="1">Uncharacterized protein</fullName>
    </submittedName>
</protein>
<comment type="caution">
    <text evidence="1">The sequence shown here is derived from an EMBL/GenBank/DDBJ whole genome shotgun (WGS) entry which is preliminary data.</text>
</comment>
<proteinExistence type="predicted"/>
<evidence type="ECO:0000313" key="1">
    <source>
        <dbReference type="EMBL" id="MDQ0344253.1"/>
    </source>
</evidence>
<gene>
    <name evidence="1" type="ORF">J2S14_003094</name>
</gene>
<reference evidence="1 2" key="1">
    <citation type="submission" date="2023-07" db="EMBL/GenBank/DDBJ databases">
        <title>Genomic Encyclopedia of Type Strains, Phase IV (KMG-IV): sequencing the most valuable type-strain genomes for metagenomic binning, comparative biology and taxonomic classification.</title>
        <authorList>
            <person name="Goeker M."/>
        </authorList>
    </citation>
    <scope>NUCLEOTIDE SEQUENCE [LARGE SCALE GENOMIC DNA]</scope>
    <source>
        <strain evidence="1 2">DSM 27848</strain>
    </source>
</reference>
<sequence length="68" mass="7891">MTAQKSYSFQDLTIIGRDRFKLDETWHCFTAEVTENGKGSQVKYGLSPQDENGEWLQEEIYGYVPLIK</sequence>
<dbReference type="EMBL" id="JAUSUO010000008">
    <property type="protein sequence ID" value="MDQ0344253.1"/>
    <property type="molecule type" value="Genomic_DNA"/>
</dbReference>
<dbReference type="RefSeq" id="WP_244682522.1">
    <property type="nucleotide sequence ID" value="NZ_JALIRM010000011.1"/>
</dbReference>
<keyword evidence="2" id="KW-1185">Reference proteome</keyword>
<dbReference type="Proteomes" id="UP001232343">
    <property type="component" value="Unassembled WGS sequence"/>
</dbReference>
<evidence type="ECO:0000313" key="2">
    <source>
        <dbReference type="Proteomes" id="UP001232343"/>
    </source>
</evidence>